<sequence length="84" mass="9112">MGVENQMWAWEELEGKSQRYFQSWLEGRRCVGGAKRRGGKDVKQRSGGIVRKVDGAEACAALPVSAGLSDQSLTGAKHTSVESM</sequence>
<organism evidence="1 2">
    <name type="scientific">Penicillium subrubescens</name>
    <dbReference type="NCBI Taxonomy" id="1316194"/>
    <lineage>
        <taxon>Eukaryota</taxon>
        <taxon>Fungi</taxon>
        <taxon>Dikarya</taxon>
        <taxon>Ascomycota</taxon>
        <taxon>Pezizomycotina</taxon>
        <taxon>Eurotiomycetes</taxon>
        <taxon>Eurotiomycetidae</taxon>
        <taxon>Eurotiales</taxon>
        <taxon>Aspergillaceae</taxon>
        <taxon>Penicillium</taxon>
    </lineage>
</organism>
<protein>
    <submittedName>
        <fullName evidence="1">Uncharacterized protein</fullName>
    </submittedName>
</protein>
<proteinExistence type="predicted"/>
<evidence type="ECO:0000313" key="2">
    <source>
        <dbReference type="Proteomes" id="UP000186955"/>
    </source>
</evidence>
<comment type="caution">
    <text evidence="1">The sequence shown here is derived from an EMBL/GenBank/DDBJ whole genome shotgun (WGS) entry which is preliminary data.</text>
</comment>
<dbReference type="Proteomes" id="UP000186955">
    <property type="component" value="Unassembled WGS sequence"/>
</dbReference>
<dbReference type="AlphaFoldDB" id="A0A1Q5T3W5"/>
<reference evidence="1 2" key="1">
    <citation type="submission" date="2016-10" db="EMBL/GenBank/DDBJ databases">
        <title>Genome sequence of the ascomycete fungus Penicillium subrubescens.</title>
        <authorList>
            <person name="De Vries R.P."/>
            <person name="Peng M."/>
            <person name="Dilokpimol A."/>
            <person name="Hilden K."/>
            <person name="Makela M.R."/>
            <person name="Grigoriev I."/>
            <person name="Riley R."/>
            <person name="Granchi Z."/>
        </authorList>
    </citation>
    <scope>NUCLEOTIDE SEQUENCE [LARGE SCALE GENOMIC DNA]</scope>
    <source>
        <strain evidence="1 2">CBS 132785</strain>
    </source>
</reference>
<gene>
    <name evidence="1" type="ORF">PENSUB_11333</name>
</gene>
<dbReference type="EMBL" id="MNBE01000708">
    <property type="protein sequence ID" value="OKO94930.1"/>
    <property type="molecule type" value="Genomic_DNA"/>
</dbReference>
<evidence type="ECO:0000313" key="1">
    <source>
        <dbReference type="EMBL" id="OKO94930.1"/>
    </source>
</evidence>
<keyword evidence="2" id="KW-1185">Reference proteome</keyword>
<accession>A0A1Q5T3W5</accession>
<name>A0A1Q5T3W5_9EURO</name>